<keyword evidence="1" id="KW-0614">Plasmid</keyword>
<organism evidence="1 2">
    <name type="scientific">Candidatus Thiodictyon syntrophicum</name>
    <dbReference type="NCBI Taxonomy" id="1166950"/>
    <lineage>
        <taxon>Bacteria</taxon>
        <taxon>Pseudomonadati</taxon>
        <taxon>Pseudomonadota</taxon>
        <taxon>Gammaproteobacteria</taxon>
        <taxon>Chromatiales</taxon>
        <taxon>Chromatiaceae</taxon>
        <taxon>Thiodictyon</taxon>
    </lineage>
</organism>
<accession>A0A2K8UJD6</accession>
<evidence type="ECO:0008006" key="3">
    <source>
        <dbReference type="Google" id="ProtNLM"/>
    </source>
</evidence>
<dbReference type="EMBL" id="CP020372">
    <property type="protein sequence ID" value="AUB85650.1"/>
    <property type="molecule type" value="Genomic_DNA"/>
</dbReference>
<sequence length="318" mass="35427">MPESLAPARRPDPATGSSARALCVAAGLTAALGLAPPVAATEGGGGHYPNGAEDFMVGALPPPGNYFLNYLSWYNASSFRDDSGERLFTDFNLNVVADTLRLIHVSKFQILGANWAAHLFVPLVNVEVSRRIAAPFARETDSRFGVGDLIIDPFILGWHGKNWHVTTGLDIYVPTGDFNQHNLANVGRNYWTFEPIFAFTYLSDGGLELSAKLMYDFNTENHDTNYQSGQEFHLDYTVGYHTGPWSLGVGGYYYQQTTDDELNGYSFLNGFRGQVFAVGPQVKYDYRNMAFTLKYQAETQVENRPQGNTLWFKFLYAF</sequence>
<evidence type="ECO:0000313" key="2">
    <source>
        <dbReference type="Proteomes" id="UP000232638"/>
    </source>
</evidence>
<evidence type="ECO:0000313" key="1">
    <source>
        <dbReference type="EMBL" id="AUB85650.1"/>
    </source>
</evidence>
<gene>
    <name evidence="1" type="ORF">THSYN_32665</name>
</gene>
<protein>
    <recommendedName>
        <fullName evidence="3">Phenol degradation protein meta</fullName>
    </recommendedName>
</protein>
<dbReference type="Pfam" id="PF13557">
    <property type="entry name" value="Phenol_MetA_deg"/>
    <property type="match status" value="1"/>
</dbReference>
<proteinExistence type="predicted"/>
<geneLocation type="plasmid" evidence="2">
    <name>pts485</name>
</geneLocation>
<keyword evidence="2" id="KW-1185">Reference proteome</keyword>
<reference evidence="1 2" key="1">
    <citation type="submission" date="2017-03" db="EMBL/GenBank/DDBJ databases">
        <title>Complete genome sequence of Candidatus 'Thiodictyon syntrophicum' sp. nov. strain Cad16T, a photolithoautotroph purple sulfur bacterium isolated from an alpine meromictic lake.</title>
        <authorList>
            <person name="Luedin S.M."/>
            <person name="Pothier J.F."/>
            <person name="Danza F."/>
            <person name="Storelli N."/>
            <person name="Wittwer M."/>
            <person name="Tonolla M."/>
        </authorList>
    </citation>
    <scope>NUCLEOTIDE SEQUENCE [LARGE SCALE GENOMIC DNA]</scope>
    <source>
        <strain evidence="1 2">Cad16T</strain>
        <plasmid evidence="2">Plasmid pts485</plasmid>
    </source>
</reference>
<dbReference type="InterPro" id="IPR025737">
    <property type="entry name" value="FApF"/>
</dbReference>
<dbReference type="KEGG" id="tsy:THSYN_32665"/>
<dbReference type="RefSeq" id="WP_100923259.1">
    <property type="nucleotide sequence ID" value="NZ_CP020372.1"/>
</dbReference>
<dbReference type="Proteomes" id="UP000232638">
    <property type="component" value="Plasmid pTs485"/>
</dbReference>
<dbReference type="OrthoDB" id="8639774at2"/>
<dbReference type="SUPFAM" id="SSF56935">
    <property type="entry name" value="Porins"/>
    <property type="match status" value="1"/>
</dbReference>
<name>A0A2K8UJD6_9GAMM</name>
<dbReference type="AlphaFoldDB" id="A0A2K8UJD6"/>